<protein>
    <submittedName>
        <fullName evidence="3">AAA family ATPase</fullName>
    </submittedName>
</protein>
<reference evidence="3 4" key="1">
    <citation type="submission" date="2019-07" db="EMBL/GenBank/DDBJ databases">
        <authorList>
            <person name="Kim J."/>
        </authorList>
    </citation>
    <scope>NUCLEOTIDE SEQUENCE [LARGE SCALE GENOMIC DNA]</scope>
    <source>
        <strain evidence="3 4">N4</strain>
    </source>
</reference>
<feature type="region of interest" description="Disordered" evidence="1">
    <location>
        <begin position="232"/>
        <end position="276"/>
    </location>
</feature>
<keyword evidence="4" id="KW-1185">Reference proteome</keyword>
<proteinExistence type="predicted"/>
<evidence type="ECO:0000313" key="4">
    <source>
        <dbReference type="Proteomes" id="UP000318102"/>
    </source>
</evidence>
<evidence type="ECO:0000313" key="3">
    <source>
        <dbReference type="EMBL" id="TVX91944.1"/>
    </source>
</evidence>
<evidence type="ECO:0000256" key="1">
    <source>
        <dbReference type="SAM" id="MobiDB-lite"/>
    </source>
</evidence>
<dbReference type="OrthoDB" id="4376109at2"/>
<name>A0A559IWE2_9BACL</name>
<dbReference type="RefSeq" id="WP_144986927.1">
    <property type="nucleotide sequence ID" value="NZ_VNJK01000001.1"/>
</dbReference>
<dbReference type="EMBL" id="VNJK01000001">
    <property type="protein sequence ID" value="TVX91944.1"/>
    <property type="molecule type" value="Genomic_DNA"/>
</dbReference>
<keyword evidence="2" id="KW-0472">Membrane</keyword>
<keyword evidence="2" id="KW-1133">Transmembrane helix</keyword>
<organism evidence="3 4">
    <name type="scientific">Paenibacillus agilis</name>
    <dbReference type="NCBI Taxonomy" id="3020863"/>
    <lineage>
        <taxon>Bacteria</taxon>
        <taxon>Bacillati</taxon>
        <taxon>Bacillota</taxon>
        <taxon>Bacilli</taxon>
        <taxon>Bacillales</taxon>
        <taxon>Paenibacillaceae</taxon>
        <taxon>Paenibacillus</taxon>
    </lineage>
</organism>
<evidence type="ECO:0000256" key="2">
    <source>
        <dbReference type="SAM" id="Phobius"/>
    </source>
</evidence>
<sequence length="348" mass="38460">MESTRVVKHLYFLISHRLQVRSLYPKRRLLSRANENGSIIVEAALLLPMVLLLFLFFIYMIQAAVISTALQSAATNSVKQVATHMYPVALAAEAIPPVWEMGPIGRVMSKPPIANAQLLITEFVNTFGASLPEPVSSWMSSGKEWVGSQVHNLGEQIQAPAGKAMFQPLLARYGIQHVLTADRIRVTHLKFPDIKSKQSPFISLQIEYDLPMRVPFTMQKVTLTARASERVWIGDGPPPNLNNGQSGSAQDKPPPQLGTLSPQPLHPGGKANLDAKVEPNERVELIVYWKSGTSEAKHVGWAEADANGNVSWTWHISGNTKPGTWQLEVRTADGRSSTMMFDVEKKVK</sequence>
<dbReference type="AlphaFoldDB" id="A0A559IWE2"/>
<feature type="transmembrane region" description="Helical" evidence="2">
    <location>
        <begin position="37"/>
        <end position="61"/>
    </location>
</feature>
<keyword evidence="2" id="KW-0812">Transmembrane</keyword>
<comment type="caution">
    <text evidence="3">The sequence shown here is derived from an EMBL/GenBank/DDBJ whole genome shotgun (WGS) entry which is preliminary data.</text>
</comment>
<accession>A0A559IWE2</accession>
<gene>
    <name evidence="3" type="ORF">FPZ44_02055</name>
</gene>
<dbReference type="Proteomes" id="UP000318102">
    <property type="component" value="Unassembled WGS sequence"/>
</dbReference>